<dbReference type="PANTHER" id="PTHR42085">
    <property type="entry name" value="F-BOX DOMAIN-CONTAINING PROTEIN"/>
    <property type="match status" value="1"/>
</dbReference>
<dbReference type="AlphaFoldDB" id="A0AAN8I508"/>
<organism evidence="2 3">
    <name type="scientific">Knufia fluminis</name>
    <dbReference type="NCBI Taxonomy" id="191047"/>
    <lineage>
        <taxon>Eukaryota</taxon>
        <taxon>Fungi</taxon>
        <taxon>Dikarya</taxon>
        <taxon>Ascomycota</taxon>
        <taxon>Pezizomycotina</taxon>
        <taxon>Eurotiomycetes</taxon>
        <taxon>Chaetothyriomycetidae</taxon>
        <taxon>Chaetothyriales</taxon>
        <taxon>Trichomeriaceae</taxon>
        <taxon>Knufia</taxon>
    </lineage>
</organism>
<feature type="compositionally biased region" description="Acidic residues" evidence="1">
    <location>
        <begin position="45"/>
        <end position="58"/>
    </location>
</feature>
<dbReference type="EMBL" id="JAKLMC020000008">
    <property type="protein sequence ID" value="KAK5954812.1"/>
    <property type="molecule type" value="Genomic_DNA"/>
</dbReference>
<sequence>MVSSTRKQPERAARTAKKPIQEVELPELPEKKRVKTGDLFKDTQPDDTDVEPESEEISDYEKPRKRASSTKTKPKAKSPTKKPRRTREPSPEIPVVPDMSDMEDEEDRDDDLRMFDQRRKTRPADVKATVLPKVLQLEVRTAPTTININISDLLSRNSQKDASNLDEALDGTTLMSNDDVGHDPAAKDLVSMRLNPEYASFLELEPELRNRIYRDVLKTDHVVKFNPKPRLARTAALLRTCHQIHEEARGILYGENAFHFDRTEKSRGQYWDEEWKEVGYKDVRRFLESIGPDNIARMRFLSLRLSDAAPLFTPKMDAVERRYQNDPILHHVLRLIGNSGVLLEKFAVSFNGRAEVTHSDVAFIRALTTIKCRKLIKSCKWGHSKISYWLFNELEDFMKAPQLVDVDEKRRKVPQMEHETTGRLFSNRWRCDE</sequence>
<dbReference type="PANTHER" id="PTHR42085:SF1">
    <property type="entry name" value="F-BOX DOMAIN-CONTAINING PROTEIN"/>
    <property type="match status" value="1"/>
</dbReference>
<keyword evidence="3" id="KW-1185">Reference proteome</keyword>
<gene>
    <name evidence="2" type="ORF">OHC33_004538</name>
</gene>
<evidence type="ECO:0000313" key="2">
    <source>
        <dbReference type="EMBL" id="KAK5954812.1"/>
    </source>
</evidence>
<feature type="compositionally biased region" description="Basic residues" evidence="1">
    <location>
        <begin position="63"/>
        <end position="85"/>
    </location>
</feature>
<dbReference type="Proteomes" id="UP001316803">
    <property type="component" value="Unassembled WGS sequence"/>
</dbReference>
<evidence type="ECO:0000313" key="3">
    <source>
        <dbReference type="Proteomes" id="UP001316803"/>
    </source>
</evidence>
<reference evidence="2 3" key="1">
    <citation type="submission" date="2022-12" db="EMBL/GenBank/DDBJ databases">
        <title>Genomic features and morphological characterization of a novel Knufia sp. strain isolated from spacecraft assembly facility.</title>
        <authorList>
            <person name="Teixeira M."/>
            <person name="Chander A.M."/>
            <person name="Stajich J.E."/>
            <person name="Venkateswaran K."/>
        </authorList>
    </citation>
    <scope>NUCLEOTIDE SEQUENCE [LARGE SCALE GENOMIC DNA]</scope>
    <source>
        <strain evidence="2 3">FJI-L2-BK-P2</strain>
    </source>
</reference>
<feature type="region of interest" description="Disordered" evidence="1">
    <location>
        <begin position="1"/>
        <end position="109"/>
    </location>
</feature>
<evidence type="ECO:0000256" key="1">
    <source>
        <dbReference type="SAM" id="MobiDB-lite"/>
    </source>
</evidence>
<name>A0AAN8I508_9EURO</name>
<proteinExistence type="predicted"/>
<comment type="caution">
    <text evidence="2">The sequence shown here is derived from an EMBL/GenBank/DDBJ whole genome shotgun (WGS) entry which is preliminary data.</text>
</comment>
<accession>A0AAN8I508</accession>
<protein>
    <submittedName>
        <fullName evidence="2">Uncharacterized protein</fullName>
    </submittedName>
</protein>
<dbReference type="InterPro" id="IPR038883">
    <property type="entry name" value="AN11006-like"/>
</dbReference>
<feature type="compositionally biased region" description="Basic and acidic residues" evidence="1">
    <location>
        <begin position="28"/>
        <end position="44"/>
    </location>
</feature>
<feature type="compositionally biased region" description="Acidic residues" evidence="1">
    <location>
        <begin position="100"/>
        <end position="109"/>
    </location>
</feature>